<organism evidence="2">
    <name type="scientific">Ignisphaera aggregans</name>
    <dbReference type="NCBI Taxonomy" id="334771"/>
    <lineage>
        <taxon>Archaea</taxon>
        <taxon>Thermoproteota</taxon>
        <taxon>Thermoprotei</taxon>
        <taxon>Desulfurococcales</taxon>
        <taxon>Desulfurococcaceae</taxon>
        <taxon>Ignisphaera</taxon>
    </lineage>
</organism>
<dbReference type="EMBL" id="DRYQ01000011">
    <property type="protein sequence ID" value="HHQ49873.1"/>
    <property type="molecule type" value="Genomic_DNA"/>
</dbReference>
<reference evidence="2" key="1">
    <citation type="journal article" date="2020" name="mSystems">
        <title>Genome- and Community-Level Interaction Insights into Carbon Utilization and Element Cycling Functions of Hydrothermarchaeota in Hydrothermal Sediment.</title>
        <authorList>
            <person name="Zhou Z."/>
            <person name="Liu Y."/>
            <person name="Xu W."/>
            <person name="Pan J."/>
            <person name="Luo Z.H."/>
            <person name="Li M."/>
        </authorList>
    </citation>
    <scope>NUCLEOTIDE SEQUENCE [LARGE SCALE GENOMIC DNA]</scope>
    <source>
        <strain evidence="2">SpSt-1</strain>
        <strain evidence="1">SpSt-1105</strain>
    </source>
</reference>
<comment type="caution">
    <text evidence="2">The sequence shown here is derived from an EMBL/GenBank/DDBJ whole genome shotgun (WGS) entry which is preliminary data.</text>
</comment>
<proteinExistence type="predicted"/>
<dbReference type="AlphaFoldDB" id="A0A7C5YTE6"/>
<dbReference type="PANTHER" id="PTHR37029:SF1">
    <property type="entry name" value="SSR1768 PROTEIN"/>
    <property type="match status" value="1"/>
</dbReference>
<dbReference type="PANTHER" id="PTHR37029">
    <property type="entry name" value="SSR1768 PROTEIN"/>
    <property type="match status" value="1"/>
</dbReference>
<gene>
    <name evidence="2" type="ORF">ENL47_03935</name>
    <name evidence="1" type="ORF">ENM66_00765</name>
</gene>
<protein>
    <submittedName>
        <fullName evidence="2">DUF2283 domain-containing protein</fullName>
    </submittedName>
</protein>
<dbReference type="EMBL" id="DRUB01000072">
    <property type="protein sequence ID" value="HHR95972.1"/>
    <property type="molecule type" value="Genomic_DNA"/>
</dbReference>
<name>A0A7C5YTE6_9CREN</name>
<accession>A0A7C5YTE6</accession>
<dbReference type="InterPro" id="IPR019270">
    <property type="entry name" value="DUF2283"/>
</dbReference>
<evidence type="ECO:0000313" key="1">
    <source>
        <dbReference type="EMBL" id="HHQ49873.1"/>
    </source>
</evidence>
<dbReference type="Pfam" id="PF10049">
    <property type="entry name" value="DUF2283"/>
    <property type="match status" value="1"/>
</dbReference>
<evidence type="ECO:0000313" key="2">
    <source>
        <dbReference type="EMBL" id="HHR95972.1"/>
    </source>
</evidence>
<sequence>MPVEFRLRYDRFADALYIRLRDGRVVESDEVAPGIIVDFDENNEVIGIEVLQVSKRRLDLLKLLLLEGPEGLVAKA</sequence>